<organism evidence="3 4">
    <name type="scientific">Agromyces soli</name>
    <dbReference type="NCBI Taxonomy" id="659012"/>
    <lineage>
        <taxon>Bacteria</taxon>
        <taxon>Bacillati</taxon>
        <taxon>Actinomycetota</taxon>
        <taxon>Actinomycetes</taxon>
        <taxon>Micrococcales</taxon>
        <taxon>Microbacteriaceae</taxon>
        <taxon>Agromyces</taxon>
    </lineage>
</organism>
<dbReference type="Gene3D" id="1.10.443.10">
    <property type="entry name" value="Intergrase catalytic core"/>
    <property type="match status" value="1"/>
</dbReference>
<evidence type="ECO:0000313" key="3">
    <source>
        <dbReference type="EMBL" id="UOE25714.1"/>
    </source>
</evidence>
<evidence type="ECO:0000259" key="2">
    <source>
        <dbReference type="PROSITE" id="PS51898"/>
    </source>
</evidence>
<dbReference type="SUPFAM" id="SSF56349">
    <property type="entry name" value="DNA breaking-rejoining enzymes"/>
    <property type="match status" value="1"/>
</dbReference>
<dbReference type="PROSITE" id="PS51898">
    <property type="entry name" value="TYR_RECOMBINASE"/>
    <property type="match status" value="1"/>
</dbReference>
<accession>A0ABY4AS75</accession>
<dbReference type="InterPro" id="IPR002104">
    <property type="entry name" value="Integrase_catalytic"/>
</dbReference>
<keyword evidence="4" id="KW-1185">Reference proteome</keyword>
<gene>
    <name evidence="3" type="ORF">MTP13_15525</name>
</gene>
<protein>
    <submittedName>
        <fullName evidence="3">Site-specific integrase</fullName>
    </submittedName>
</protein>
<proteinExistence type="predicted"/>
<dbReference type="Proteomes" id="UP000831304">
    <property type="component" value="Chromosome"/>
</dbReference>
<feature type="domain" description="Tyr recombinase" evidence="2">
    <location>
        <begin position="1"/>
        <end position="111"/>
    </location>
</feature>
<sequence length="120" mass="13439">MSIPSFTAEAVRRRLTRLEKSSLDALLFCSREGTPLTTNNVRRQLRHVLDLAGITGVTPHMFRRTVATAINEQAGVELAAELLGYTGPRITIQHYICRSEMVNPVTARCWSGRSRRTSAR</sequence>
<evidence type="ECO:0000313" key="4">
    <source>
        <dbReference type="Proteomes" id="UP000831304"/>
    </source>
</evidence>
<dbReference type="InterPro" id="IPR011010">
    <property type="entry name" value="DNA_brk_join_enz"/>
</dbReference>
<dbReference type="InterPro" id="IPR013762">
    <property type="entry name" value="Integrase-like_cat_sf"/>
</dbReference>
<reference evidence="3 4" key="1">
    <citation type="submission" date="2022-03" db="EMBL/GenBank/DDBJ databases">
        <title>Agromyces sp. isolated from the gut of P. brevitarsis seulensis larvae.</title>
        <authorList>
            <person name="Won M."/>
            <person name="Kwon S.-W."/>
        </authorList>
    </citation>
    <scope>NUCLEOTIDE SEQUENCE [LARGE SCALE GENOMIC DNA]</scope>
    <source>
        <strain evidence="3 4">KACC 16215</strain>
    </source>
</reference>
<dbReference type="Pfam" id="PF00589">
    <property type="entry name" value="Phage_integrase"/>
    <property type="match status" value="1"/>
</dbReference>
<evidence type="ECO:0000256" key="1">
    <source>
        <dbReference type="ARBA" id="ARBA00023172"/>
    </source>
</evidence>
<dbReference type="EMBL" id="CP094533">
    <property type="protein sequence ID" value="UOE25714.1"/>
    <property type="molecule type" value="Genomic_DNA"/>
</dbReference>
<keyword evidence="1" id="KW-0233">DNA recombination</keyword>
<dbReference type="RefSeq" id="WP_243568579.1">
    <property type="nucleotide sequence ID" value="NZ_BAAARD010000010.1"/>
</dbReference>
<name>A0ABY4AS75_9MICO</name>